<dbReference type="EMBL" id="JBAKIA010000006">
    <property type="protein sequence ID" value="MEJ8474756.1"/>
    <property type="molecule type" value="Genomic_DNA"/>
</dbReference>
<evidence type="ECO:0000256" key="1">
    <source>
        <dbReference type="ARBA" id="ARBA00023015"/>
    </source>
</evidence>
<dbReference type="Proteomes" id="UP001385499">
    <property type="component" value="Unassembled WGS sequence"/>
</dbReference>
<reference evidence="5 6" key="1">
    <citation type="submission" date="2024-02" db="EMBL/GenBank/DDBJ databases">
        <title>Roseibium algae sp. nov., isolated from marine alga (Grateloupia sp.), showing potential in myo-inositol conversion.</title>
        <authorList>
            <person name="Wang Y."/>
        </authorList>
    </citation>
    <scope>NUCLEOTIDE SEQUENCE [LARGE SCALE GENOMIC DNA]</scope>
    <source>
        <strain evidence="5 6">H3510</strain>
    </source>
</reference>
<dbReference type="InterPro" id="IPR036390">
    <property type="entry name" value="WH_DNA-bd_sf"/>
</dbReference>
<dbReference type="PANTHER" id="PTHR33204:SF18">
    <property type="entry name" value="TRANSCRIPTIONAL REGULATORY PROTEIN"/>
    <property type="match status" value="1"/>
</dbReference>
<proteinExistence type="predicted"/>
<accession>A0ABU8TKS4</accession>
<dbReference type="InterPro" id="IPR036388">
    <property type="entry name" value="WH-like_DNA-bd_sf"/>
</dbReference>
<dbReference type="RefSeq" id="WP_340274523.1">
    <property type="nucleotide sequence ID" value="NZ_JBAKIA010000006.1"/>
</dbReference>
<evidence type="ECO:0000256" key="3">
    <source>
        <dbReference type="ARBA" id="ARBA00023163"/>
    </source>
</evidence>
<feature type="domain" description="HTH hxlR-type" evidence="4">
    <location>
        <begin position="90"/>
        <end position="187"/>
    </location>
</feature>
<dbReference type="PANTHER" id="PTHR33204">
    <property type="entry name" value="TRANSCRIPTIONAL REGULATOR, MARR FAMILY"/>
    <property type="match status" value="1"/>
</dbReference>
<dbReference type="Pfam" id="PF01638">
    <property type="entry name" value="HxlR"/>
    <property type="match status" value="1"/>
</dbReference>
<dbReference type="PROSITE" id="PS51118">
    <property type="entry name" value="HTH_HXLR"/>
    <property type="match status" value="1"/>
</dbReference>
<evidence type="ECO:0000313" key="6">
    <source>
        <dbReference type="Proteomes" id="UP001385499"/>
    </source>
</evidence>
<evidence type="ECO:0000313" key="5">
    <source>
        <dbReference type="EMBL" id="MEJ8474756.1"/>
    </source>
</evidence>
<keyword evidence="2" id="KW-0238">DNA-binding</keyword>
<keyword evidence="6" id="KW-1185">Reference proteome</keyword>
<comment type="caution">
    <text evidence="5">The sequence shown here is derived from an EMBL/GenBank/DDBJ whole genome shotgun (WGS) entry which is preliminary data.</text>
</comment>
<organism evidence="5 6">
    <name type="scientific">Roseibium algae</name>
    <dbReference type="NCBI Taxonomy" id="3123038"/>
    <lineage>
        <taxon>Bacteria</taxon>
        <taxon>Pseudomonadati</taxon>
        <taxon>Pseudomonadota</taxon>
        <taxon>Alphaproteobacteria</taxon>
        <taxon>Hyphomicrobiales</taxon>
        <taxon>Stappiaceae</taxon>
        <taxon>Roseibium</taxon>
    </lineage>
</organism>
<dbReference type="SUPFAM" id="SSF46785">
    <property type="entry name" value="Winged helix' DNA-binding domain"/>
    <property type="match status" value="2"/>
</dbReference>
<keyword evidence="3" id="KW-0804">Transcription</keyword>
<sequence>MYIGSFVNITSRAWALPILSSLHAGVPGRQATLLAATGASRTAFAQSMDHLIKIDLLERNPGYGHPLRPEFRLTQLGMEAAAIADKVQRVSADDDQDLLRRSWTLPVLTSLQKPSHFNDIKRNLKTITDRALSQSLKAMEVRHWVHRSVDEAARPPRSIYRAVNTGGVISRITGAEISFVQSQADFR</sequence>
<keyword evidence="1" id="KW-0805">Transcription regulation</keyword>
<dbReference type="Gene3D" id="1.10.10.10">
    <property type="entry name" value="Winged helix-like DNA-binding domain superfamily/Winged helix DNA-binding domain"/>
    <property type="match status" value="2"/>
</dbReference>
<gene>
    <name evidence="5" type="ORF">V6575_11725</name>
</gene>
<dbReference type="InterPro" id="IPR002577">
    <property type="entry name" value="HTH_HxlR"/>
</dbReference>
<name>A0ABU8TKS4_9HYPH</name>
<protein>
    <submittedName>
        <fullName evidence="5">Winged helix-turn-helix transcriptional regulator</fullName>
    </submittedName>
</protein>
<evidence type="ECO:0000259" key="4">
    <source>
        <dbReference type="PROSITE" id="PS51118"/>
    </source>
</evidence>
<evidence type="ECO:0000256" key="2">
    <source>
        <dbReference type="ARBA" id="ARBA00023125"/>
    </source>
</evidence>